<gene>
    <name evidence="4" type="ORF">BDV37DRAFT_287562</name>
</gene>
<dbReference type="RefSeq" id="XP_031936761.1">
    <property type="nucleotide sequence ID" value="XM_032088130.1"/>
</dbReference>
<dbReference type="SUPFAM" id="SSF56801">
    <property type="entry name" value="Acetyl-CoA synthetase-like"/>
    <property type="match status" value="1"/>
</dbReference>
<dbReference type="InterPro" id="IPR000873">
    <property type="entry name" value="AMP-dep_synth/lig_dom"/>
</dbReference>
<sequence>MPFIECSSPPIKMGNPRIDAASQGKLLPTIIDELARDEPNGLWIEYPTSPTDLNAGYSQITYAELANAVNGVANCITSALGRDNTGESLAWLAPNSPLCSITLIAAMKAGFKLCLMSERNTVAQNHKLLEDVECSIIITTNAVFPQVRATLRGKQISVIELPLFEQLLHEHQRRYEYNKELKLLYYETAFIIHNPCCTGKLSKSNNEAKGSPKPMLLSHSFIANIARSIGLSAPEGYETQSSMLGNKRCLLLCPLSDPAGVHFGVLNAIFNKTTVILPLPEVPPTGRSLAQTLRHIDADWAVLAPSTLETMSHDASSLEEVASRLECLVFAGGCLAKRYGDLIASKIKLMPSPHSPETGQLPTIYRHEHDFRYDWNYFRFHPAVGARFVPKSAGVHELVFNRTPAVELYLPILANSYEFLTQDLYAKHPTIPDTWTHAPQVIPLIHGEKPEPIDFNRNVCSFSDISATLGQVPRG</sequence>
<name>A0A5N7CZ47_9EURO</name>
<dbReference type="EMBL" id="ML736833">
    <property type="protein sequence ID" value="KAE8399442.1"/>
    <property type="molecule type" value="Genomic_DNA"/>
</dbReference>
<evidence type="ECO:0000259" key="3">
    <source>
        <dbReference type="Pfam" id="PF00501"/>
    </source>
</evidence>
<dbReference type="Gene3D" id="3.40.50.12780">
    <property type="entry name" value="N-terminal domain of ligase-like"/>
    <property type="match status" value="1"/>
</dbReference>
<organism evidence="4 5">
    <name type="scientific">Aspergillus pseudonomiae</name>
    <dbReference type="NCBI Taxonomy" id="1506151"/>
    <lineage>
        <taxon>Eukaryota</taxon>
        <taxon>Fungi</taxon>
        <taxon>Dikarya</taxon>
        <taxon>Ascomycota</taxon>
        <taxon>Pezizomycotina</taxon>
        <taxon>Eurotiomycetes</taxon>
        <taxon>Eurotiomycetidae</taxon>
        <taxon>Eurotiales</taxon>
        <taxon>Aspergillaceae</taxon>
        <taxon>Aspergillus</taxon>
        <taxon>Aspergillus subgen. Circumdati</taxon>
    </lineage>
</organism>
<keyword evidence="2" id="KW-0597">Phosphoprotein</keyword>
<dbReference type="GeneID" id="43672821"/>
<reference evidence="4 5" key="1">
    <citation type="submission" date="2019-04" db="EMBL/GenBank/DDBJ databases">
        <authorList>
            <consortium name="DOE Joint Genome Institute"/>
            <person name="Mondo S."/>
            <person name="Kjaerbolling I."/>
            <person name="Vesth T."/>
            <person name="Frisvad J.C."/>
            <person name="Nybo J.L."/>
            <person name="Theobald S."/>
            <person name="Kildgaard S."/>
            <person name="Isbrandt T."/>
            <person name="Kuo A."/>
            <person name="Sato A."/>
            <person name="Lyhne E.K."/>
            <person name="Kogle M.E."/>
            <person name="Wiebenga A."/>
            <person name="Kun R.S."/>
            <person name="Lubbers R.J."/>
            <person name="Makela M.R."/>
            <person name="Barry K."/>
            <person name="Chovatia M."/>
            <person name="Clum A."/>
            <person name="Daum C."/>
            <person name="Haridas S."/>
            <person name="He G."/>
            <person name="LaButti K."/>
            <person name="Lipzen A."/>
            <person name="Riley R."/>
            <person name="Salamov A."/>
            <person name="Simmons B.A."/>
            <person name="Magnuson J.K."/>
            <person name="Henrissat B."/>
            <person name="Mortensen U.H."/>
            <person name="Larsen T.O."/>
            <person name="Devries R.P."/>
            <person name="Grigoriev I.V."/>
            <person name="Machida M."/>
            <person name="Baker S.E."/>
            <person name="Andersen M.R."/>
            <person name="Cantor M.N."/>
            <person name="Hua S.X."/>
        </authorList>
    </citation>
    <scope>NUCLEOTIDE SEQUENCE [LARGE SCALE GENOMIC DNA]</scope>
    <source>
        <strain evidence="4 5">CBS 119388</strain>
    </source>
</reference>
<dbReference type="PANTHER" id="PTHR43439:SF2">
    <property type="entry name" value="ENZYME, PUTATIVE (JCVI)-RELATED"/>
    <property type="match status" value="1"/>
</dbReference>
<dbReference type="Pfam" id="PF00501">
    <property type="entry name" value="AMP-binding"/>
    <property type="match status" value="1"/>
</dbReference>
<evidence type="ECO:0000256" key="1">
    <source>
        <dbReference type="ARBA" id="ARBA00022450"/>
    </source>
</evidence>
<dbReference type="AlphaFoldDB" id="A0A5N7CZ47"/>
<keyword evidence="5" id="KW-1185">Reference proteome</keyword>
<evidence type="ECO:0000256" key="2">
    <source>
        <dbReference type="ARBA" id="ARBA00022553"/>
    </source>
</evidence>
<dbReference type="InterPro" id="IPR051414">
    <property type="entry name" value="Adenylate-forming_Reductase"/>
</dbReference>
<feature type="domain" description="AMP-dependent synthetase/ligase" evidence="3">
    <location>
        <begin position="56"/>
        <end position="152"/>
    </location>
</feature>
<dbReference type="PANTHER" id="PTHR43439">
    <property type="entry name" value="PHENYLACETATE-COENZYME A LIGASE"/>
    <property type="match status" value="1"/>
</dbReference>
<accession>A0A5N7CZ47</accession>
<protein>
    <recommendedName>
        <fullName evidence="3">AMP-dependent synthetase/ligase domain-containing protein</fullName>
    </recommendedName>
</protein>
<dbReference type="Proteomes" id="UP000325579">
    <property type="component" value="Unassembled WGS sequence"/>
</dbReference>
<keyword evidence="1" id="KW-0596">Phosphopantetheine</keyword>
<proteinExistence type="predicted"/>
<evidence type="ECO:0000313" key="5">
    <source>
        <dbReference type="Proteomes" id="UP000325579"/>
    </source>
</evidence>
<dbReference type="OrthoDB" id="429813at2759"/>
<evidence type="ECO:0000313" key="4">
    <source>
        <dbReference type="EMBL" id="KAE8399442.1"/>
    </source>
</evidence>
<dbReference type="InterPro" id="IPR042099">
    <property type="entry name" value="ANL_N_sf"/>
</dbReference>